<accession>A0A845LY58</accession>
<dbReference type="GO" id="GO:0000160">
    <property type="term" value="P:phosphorelay signal transduction system"/>
    <property type="evidence" value="ECO:0007669"/>
    <property type="project" value="InterPro"/>
</dbReference>
<evidence type="ECO:0000313" key="1">
    <source>
        <dbReference type="EMBL" id="MZR12296.1"/>
    </source>
</evidence>
<keyword evidence="2" id="KW-1185">Reference proteome</keyword>
<reference evidence="1 2" key="1">
    <citation type="submission" date="2019-12" db="EMBL/GenBank/DDBJ databases">
        <title>Maritimibacter sp. nov. sp. isolated from sea sand.</title>
        <authorList>
            <person name="Kim J."/>
            <person name="Jeong S.E."/>
            <person name="Jung H.S."/>
            <person name="Jeon C.O."/>
        </authorList>
    </citation>
    <scope>NUCLEOTIDE SEQUENCE [LARGE SCALE GENOMIC DNA]</scope>
    <source>
        <strain evidence="1 2">DP07</strain>
    </source>
</reference>
<dbReference type="InterPro" id="IPR036641">
    <property type="entry name" value="HPT_dom_sf"/>
</dbReference>
<dbReference type="Gene3D" id="1.20.120.160">
    <property type="entry name" value="HPT domain"/>
    <property type="match status" value="1"/>
</dbReference>
<dbReference type="RefSeq" id="WP_161350414.1">
    <property type="nucleotide sequence ID" value="NZ_WTUX01000010.1"/>
</dbReference>
<proteinExistence type="predicted"/>
<protein>
    <recommendedName>
        <fullName evidence="3">Hpt domain-containing protein</fullName>
    </recommendedName>
</protein>
<gene>
    <name evidence="1" type="ORF">GQE99_04630</name>
</gene>
<organism evidence="1 2">
    <name type="scientific">Maritimibacter harenae</name>
    <dbReference type="NCBI Taxonomy" id="2606218"/>
    <lineage>
        <taxon>Bacteria</taxon>
        <taxon>Pseudomonadati</taxon>
        <taxon>Pseudomonadota</taxon>
        <taxon>Alphaproteobacteria</taxon>
        <taxon>Rhodobacterales</taxon>
        <taxon>Roseobacteraceae</taxon>
        <taxon>Maritimibacter</taxon>
    </lineage>
</organism>
<name>A0A845LY58_9RHOB</name>
<dbReference type="AlphaFoldDB" id="A0A845LY58"/>
<evidence type="ECO:0008006" key="3">
    <source>
        <dbReference type="Google" id="ProtNLM"/>
    </source>
</evidence>
<dbReference type="Proteomes" id="UP000467322">
    <property type="component" value="Unassembled WGS sequence"/>
</dbReference>
<evidence type="ECO:0000313" key="2">
    <source>
        <dbReference type="Proteomes" id="UP000467322"/>
    </source>
</evidence>
<comment type="caution">
    <text evidence="1">The sequence shown here is derived from an EMBL/GenBank/DDBJ whole genome shotgun (WGS) entry which is preliminary data.</text>
</comment>
<dbReference type="EMBL" id="WTUX01000010">
    <property type="protein sequence ID" value="MZR12296.1"/>
    <property type="molecule type" value="Genomic_DNA"/>
</dbReference>
<sequence length="120" mass="12495">MSHAEPVVLDRDQLDVLYRQLGPVGADRVVTHALAELSALLESLAGDYRAGRVAEVAGGARALAAVAQQVGMLKLARVARDVAELARGRDAAALGAVMARLDRVGDRSIIAVWDEPGTGG</sequence>
<dbReference type="SUPFAM" id="SSF47226">
    <property type="entry name" value="Histidine-containing phosphotransfer domain, HPT domain"/>
    <property type="match status" value="1"/>
</dbReference>